<evidence type="ECO:0000256" key="1">
    <source>
        <dbReference type="SAM" id="MobiDB-lite"/>
    </source>
</evidence>
<sequence>MLDIAAELRAWCAARREFALATVVAVSGSAPRGPGASLAVDDRGTALGSVSGGCVESAVHDLCLDAISTGRGGLHRFGYSDDDAFAVGLTCGGVLDILVTPVRGRDPVRPVLGSVLDAAADGARAALARVVSGPPRQLGRALAVHADGSYEGGLAGGAALDRAAAVRARALLLAGHTGTAELGTAGGLCGEPLTLLVESAAEPPRLIVYGAIDFAAALARIGAFLGHRVTVCDARPVFATPARFPAADEVVVDWPHRHLAAEWEAGRLDSRTAVCVLTHDAKFDVPLLELALRLPLGYVGAMGSRRTHTERVGRLREEGVTDGALARLRSPIGLDLGGATPEETALAIAAEFTALRHGGSAAPLTATTGPVHRRPAPAPRAVAALSPPRP</sequence>
<dbReference type="Proteomes" id="UP001057738">
    <property type="component" value="Chromosome"/>
</dbReference>
<dbReference type="EMBL" id="CP102514">
    <property type="protein sequence ID" value="UUY46853.1"/>
    <property type="molecule type" value="Genomic_DNA"/>
</dbReference>
<proteinExistence type="predicted"/>
<feature type="region of interest" description="Disordered" evidence="1">
    <location>
        <begin position="360"/>
        <end position="390"/>
    </location>
</feature>
<accession>A0ABY5PT59</accession>
<dbReference type="Gene3D" id="3.40.50.720">
    <property type="entry name" value="NAD(P)-binding Rossmann-like Domain"/>
    <property type="match status" value="1"/>
</dbReference>
<dbReference type="RefSeq" id="WP_257855294.1">
    <property type="nucleotide sequence ID" value="NZ_CP102514.1"/>
</dbReference>
<evidence type="ECO:0000259" key="3">
    <source>
        <dbReference type="Pfam" id="PF13478"/>
    </source>
</evidence>
<protein>
    <submittedName>
        <fullName evidence="4">XdhC family protein</fullName>
    </submittedName>
</protein>
<gene>
    <name evidence="4" type="ORF">NRK68_06265</name>
</gene>
<dbReference type="GeneID" id="95573051"/>
<dbReference type="InterPro" id="IPR052698">
    <property type="entry name" value="MoCofactor_Util/Proc"/>
</dbReference>
<feature type="domain" description="XdhC Rossmann" evidence="3">
    <location>
        <begin position="206"/>
        <end position="351"/>
    </location>
</feature>
<dbReference type="PANTHER" id="PTHR30388:SF4">
    <property type="entry name" value="MOLYBDENUM COFACTOR INSERTION CHAPERONE PAOD"/>
    <property type="match status" value="1"/>
</dbReference>
<organism evidence="4 5">
    <name type="scientific">Streptomyces yangpuensis</name>
    <dbReference type="NCBI Taxonomy" id="1648182"/>
    <lineage>
        <taxon>Bacteria</taxon>
        <taxon>Bacillati</taxon>
        <taxon>Actinomycetota</taxon>
        <taxon>Actinomycetes</taxon>
        <taxon>Kitasatosporales</taxon>
        <taxon>Streptomycetaceae</taxon>
        <taxon>Streptomyces</taxon>
    </lineage>
</organism>
<keyword evidence="5" id="KW-1185">Reference proteome</keyword>
<dbReference type="Pfam" id="PF13478">
    <property type="entry name" value="XdhC_C"/>
    <property type="match status" value="1"/>
</dbReference>
<dbReference type="InterPro" id="IPR027051">
    <property type="entry name" value="XdhC_Rossmann_dom"/>
</dbReference>
<dbReference type="PANTHER" id="PTHR30388">
    <property type="entry name" value="ALDEHYDE OXIDOREDUCTASE MOLYBDENUM COFACTOR ASSEMBLY PROTEIN"/>
    <property type="match status" value="1"/>
</dbReference>
<feature type="domain" description="XdhC- CoxI" evidence="2">
    <location>
        <begin position="119"/>
        <end position="180"/>
    </location>
</feature>
<dbReference type="Pfam" id="PF02625">
    <property type="entry name" value="XdhC_CoxI"/>
    <property type="match status" value="2"/>
</dbReference>
<dbReference type="InterPro" id="IPR003777">
    <property type="entry name" value="XdhC_CoxI"/>
</dbReference>
<reference evidence="4" key="1">
    <citation type="submission" date="2022-08" db="EMBL/GenBank/DDBJ databases">
        <authorList>
            <person name="Tian L."/>
        </authorList>
    </citation>
    <scope>NUCLEOTIDE SEQUENCE</scope>
    <source>
        <strain evidence="4">CM253</strain>
    </source>
</reference>
<feature type="domain" description="XdhC- CoxI" evidence="2">
    <location>
        <begin position="11"/>
        <end position="78"/>
    </location>
</feature>
<evidence type="ECO:0000259" key="2">
    <source>
        <dbReference type="Pfam" id="PF02625"/>
    </source>
</evidence>
<evidence type="ECO:0000313" key="4">
    <source>
        <dbReference type="EMBL" id="UUY46853.1"/>
    </source>
</evidence>
<name>A0ABY5PT59_9ACTN</name>
<feature type="compositionally biased region" description="Low complexity" evidence="1">
    <location>
        <begin position="379"/>
        <end position="390"/>
    </location>
</feature>
<evidence type="ECO:0000313" key="5">
    <source>
        <dbReference type="Proteomes" id="UP001057738"/>
    </source>
</evidence>